<proteinExistence type="predicted"/>
<reference evidence="1 2" key="1">
    <citation type="submission" date="2019-03" db="EMBL/GenBank/DDBJ databases">
        <authorList>
            <person name="Kim H."/>
            <person name="Yu S.-M."/>
        </authorList>
    </citation>
    <scope>NUCLEOTIDE SEQUENCE [LARGE SCALE GENOMIC DNA]</scope>
    <source>
        <strain evidence="1 2">NBC122</strain>
    </source>
</reference>
<sequence>MVREKFAGFLIYNRSAEKNAKIHEQNYDSVEFPKLTSVLIPSD</sequence>
<dbReference type="AlphaFoldDB" id="A0A4P6ZH21"/>
<name>A0A4P6ZH21_9FLAO</name>
<protein>
    <submittedName>
        <fullName evidence="1">Uncharacterized protein</fullName>
    </submittedName>
</protein>
<evidence type="ECO:0000313" key="1">
    <source>
        <dbReference type="EMBL" id="QBO58858.1"/>
    </source>
</evidence>
<accession>A0A4P6ZH21</accession>
<organism evidence="1 2">
    <name type="scientific">Chryseobacterium salivictor</name>
    <dbReference type="NCBI Taxonomy" id="2547600"/>
    <lineage>
        <taxon>Bacteria</taxon>
        <taxon>Pseudomonadati</taxon>
        <taxon>Bacteroidota</taxon>
        <taxon>Flavobacteriia</taxon>
        <taxon>Flavobacteriales</taxon>
        <taxon>Weeksellaceae</taxon>
        <taxon>Chryseobacterium group</taxon>
        <taxon>Chryseobacterium</taxon>
    </lineage>
</organism>
<gene>
    <name evidence="1" type="ORF">NBC122_02050</name>
</gene>
<dbReference type="KEGG" id="csal:NBC122_02050"/>
<keyword evidence="2" id="KW-1185">Reference proteome</keyword>
<evidence type="ECO:0000313" key="2">
    <source>
        <dbReference type="Proteomes" id="UP000294419"/>
    </source>
</evidence>
<dbReference type="Proteomes" id="UP000294419">
    <property type="component" value="Chromosome"/>
</dbReference>
<dbReference type="EMBL" id="CP037954">
    <property type="protein sequence ID" value="QBO58858.1"/>
    <property type="molecule type" value="Genomic_DNA"/>
</dbReference>